<reference evidence="2" key="1">
    <citation type="submission" date="2013-02" db="EMBL/GenBank/DDBJ databases">
        <authorList>
            <person name="Hughes D."/>
        </authorList>
    </citation>
    <scope>NUCLEOTIDE SEQUENCE</scope>
    <source>
        <strain>Durham</strain>
        <strain evidence="2">NC isolate 2 -- Noor lab</strain>
    </source>
</reference>
<dbReference type="EMBL" id="CAQQ02090619">
    <property type="status" value="NOT_ANNOTATED_CDS"/>
    <property type="molecule type" value="Genomic_DNA"/>
</dbReference>
<proteinExistence type="predicted"/>
<sequence>MASRMCSQPATTTAEKLFLLTGNENNGGANMAVRNNTMSTWHQRMCHQNKDNLHYLPHITILTGTSADMANIVYVSCSSLYCNAEIRKMKQKLSSSFSITM</sequence>
<protein>
    <submittedName>
        <fullName evidence="1">Uncharacterized protein</fullName>
    </submittedName>
</protein>
<dbReference type="Proteomes" id="UP000015102">
    <property type="component" value="Unassembled WGS sequence"/>
</dbReference>
<dbReference type="EMBL" id="CAQQ02090620">
    <property type="status" value="NOT_ANNOTATED_CDS"/>
    <property type="molecule type" value="Genomic_DNA"/>
</dbReference>
<name>T1GSZ8_MEGSC</name>
<evidence type="ECO:0000313" key="2">
    <source>
        <dbReference type="Proteomes" id="UP000015102"/>
    </source>
</evidence>
<organism evidence="1 2">
    <name type="scientific">Megaselia scalaris</name>
    <name type="common">Humpbacked fly</name>
    <name type="synonym">Phora scalaris</name>
    <dbReference type="NCBI Taxonomy" id="36166"/>
    <lineage>
        <taxon>Eukaryota</taxon>
        <taxon>Metazoa</taxon>
        <taxon>Ecdysozoa</taxon>
        <taxon>Arthropoda</taxon>
        <taxon>Hexapoda</taxon>
        <taxon>Insecta</taxon>
        <taxon>Pterygota</taxon>
        <taxon>Neoptera</taxon>
        <taxon>Endopterygota</taxon>
        <taxon>Diptera</taxon>
        <taxon>Brachycera</taxon>
        <taxon>Muscomorpha</taxon>
        <taxon>Platypezoidea</taxon>
        <taxon>Phoridae</taxon>
        <taxon>Megaseliini</taxon>
        <taxon>Megaselia</taxon>
    </lineage>
</organism>
<dbReference type="AlphaFoldDB" id="T1GSZ8"/>
<keyword evidence="2" id="KW-1185">Reference proteome</keyword>
<accession>T1GSZ8</accession>
<dbReference type="EnsemblMetazoa" id="MESCA006814-RA">
    <property type="protein sequence ID" value="MESCA006814-PA"/>
    <property type="gene ID" value="MESCA006814"/>
</dbReference>
<reference evidence="1" key="2">
    <citation type="submission" date="2015-06" db="UniProtKB">
        <authorList>
            <consortium name="EnsemblMetazoa"/>
        </authorList>
    </citation>
    <scope>IDENTIFICATION</scope>
</reference>
<dbReference type="HOGENOM" id="CLU_2298724_0_0_1"/>
<evidence type="ECO:0000313" key="1">
    <source>
        <dbReference type="EnsemblMetazoa" id="MESCA006814-PA"/>
    </source>
</evidence>